<feature type="compositionally biased region" description="Polar residues" evidence="1">
    <location>
        <begin position="212"/>
        <end position="229"/>
    </location>
</feature>
<gene>
    <name evidence="3" type="ORF">LTR97_001737</name>
</gene>
<dbReference type="CDD" id="cd00167">
    <property type="entry name" value="SANT"/>
    <property type="match status" value="1"/>
</dbReference>
<feature type="domain" description="Myb-like" evidence="2">
    <location>
        <begin position="613"/>
        <end position="661"/>
    </location>
</feature>
<reference evidence="3" key="1">
    <citation type="submission" date="2023-08" db="EMBL/GenBank/DDBJ databases">
        <title>Black Yeasts Isolated from many extreme environments.</title>
        <authorList>
            <person name="Coleine C."/>
            <person name="Stajich J.E."/>
            <person name="Selbmann L."/>
        </authorList>
    </citation>
    <scope>NUCLEOTIDE SEQUENCE</scope>
    <source>
        <strain evidence="3">CCFEE 5810</strain>
    </source>
</reference>
<feature type="region of interest" description="Disordered" evidence="1">
    <location>
        <begin position="465"/>
        <end position="550"/>
    </location>
</feature>
<dbReference type="EMBL" id="JAVRQU010000002">
    <property type="protein sequence ID" value="KAK5706746.1"/>
    <property type="molecule type" value="Genomic_DNA"/>
</dbReference>
<evidence type="ECO:0000256" key="1">
    <source>
        <dbReference type="SAM" id="MobiDB-lite"/>
    </source>
</evidence>
<evidence type="ECO:0000259" key="2">
    <source>
        <dbReference type="SMART" id="SM00717"/>
    </source>
</evidence>
<comment type="caution">
    <text evidence="3">The sequence shown here is derived from an EMBL/GenBank/DDBJ whole genome shotgun (WGS) entry which is preliminary data.</text>
</comment>
<feature type="compositionally biased region" description="Basic and acidic residues" evidence="1">
    <location>
        <begin position="714"/>
        <end position="725"/>
    </location>
</feature>
<dbReference type="GO" id="GO:0000126">
    <property type="term" value="C:transcription factor TFIIIB complex"/>
    <property type="evidence" value="ECO:0007669"/>
    <property type="project" value="TreeGrafter"/>
</dbReference>
<dbReference type="GO" id="GO:0001156">
    <property type="term" value="F:TFIIIC-class transcription factor complex binding"/>
    <property type="evidence" value="ECO:0007669"/>
    <property type="project" value="TreeGrafter"/>
</dbReference>
<proteinExistence type="predicted"/>
<dbReference type="PANTHER" id="PTHR22929">
    <property type="entry name" value="RNA POLYMERASE III TRANSCRIPTION INITIATION FACTOR B"/>
    <property type="match status" value="1"/>
</dbReference>
<dbReference type="InterPro" id="IPR009057">
    <property type="entry name" value="Homeodomain-like_sf"/>
</dbReference>
<dbReference type="PANTHER" id="PTHR22929:SF0">
    <property type="entry name" value="TRANSCRIPTION FACTOR TFIIIB COMPONENT B'' HOMOLOG"/>
    <property type="match status" value="1"/>
</dbReference>
<accession>A0AAN7WJB9</accession>
<dbReference type="SUPFAM" id="SSF46689">
    <property type="entry name" value="Homeodomain-like"/>
    <property type="match status" value="1"/>
</dbReference>
<dbReference type="Pfam" id="PF15963">
    <property type="entry name" value="Myb_DNA-bind_7"/>
    <property type="match status" value="1"/>
</dbReference>
<feature type="compositionally biased region" description="Pro residues" evidence="1">
    <location>
        <begin position="109"/>
        <end position="120"/>
    </location>
</feature>
<dbReference type="Gene3D" id="1.10.10.60">
    <property type="entry name" value="Homeodomain-like"/>
    <property type="match status" value="1"/>
</dbReference>
<evidence type="ECO:0000313" key="4">
    <source>
        <dbReference type="Proteomes" id="UP001310594"/>
    </source>
</evidence>
<feature type="compositionally biased region" description="Low complexity" evidence="1">
    <location>
        <begin position="121"/>
        <end position="165"/>
    </location>
</feature>
<dbReference type="AlphaFoldDB" id="A0AAN7WJB9"/>
<dbReference type="InterPro" id="IPR001005">
    <property type="entry name" value="SANT/Myb"/>
</dbReference>
<protein>
    <recommendedName>
        <fullName evidence="2">Myb-like domain-containing protein</fullName>
    </recommendedName>
</protein>
<feature type="compositionally biased region" description="Basic and acidic residues" evidence="1">
    <location>
        <begin position="465"/>
        <end position="475"/>
    </location>
</feature>
<dbReference type="SMART" id="SM00717">
    <property type="entry name" value="SANT"/>
    <property type="match status" value="1"/>
</dbReference>
<name>A0AAN7WJB9_9PEZI</name>
<feature type="compositionally biased region" description="Basic and acidic residues" evidence="1">
    <location>
        <begin position="483"/>
        <end position="496"/>
    </location>
</feature>
<evidence type="ECO:0000313" key="3">
    <source>
        <dbReference type="EMBL" id="KAK5706746.1"/>
    </source>
</evidence>
<feature type="compositionally biased region" description="Basic and acidic residues" evidence="1">
    <location>
        <begin position="739"/>
        <end position="752"/>
    </location>
</feature>
<feature type="region of interest" description="Disordered" evidence="1">
    <location>
        <begin position="93"/>
        <end position="442"/>
    </location>
</feature>
<feature type="compositionally biased region" description="Low complexity" evidence="1">
    <location>
        <begin position="337"/>
        <end position="347"/>
    </location>
</feature>
<dbReference type="Proteomes" id="UP001310594">
    <property type="component" value="Unassembled WGS sequence"/>
</dbReference>
<sequence>MLPMVKIVATVKMAAALRMFGVDGKVRLERLLRRSRQRHVSCGAAAIRAGFDPPPSGRTEPHYVSLEVNDCLALTPQWNLDSTMSQFISSAVAGKKAAPKAPVRRRQPPPKAAPVEPPPTTTEDASNAPAGTSSAAPPSPPQTQAQTQPESAIEPPSEPEPSQQQNVAPAVSNAPLSPPQTQVAPRPEHVVETRKEPEPTRQSINAPPPPATSNYVPEQSIRQQSSDAVQHTVPAAPMTAQQAAVQPDAIEQVAREETAAPLRNTRKRKSDTVTKQPAKKQKRSSARSNAQVQAEINEDEPAQEQAAAEQSAEREGGEVSASGGSIATKRTKRARAARAAVDGAPKAAAKKRRKVKSAAVVTEEDDAAAEAQAADEQMEEQQDAIDGEPSGGMAAPTPRRRRKKKKPFEGTNAGEDHEHDVDEDSSDPELHEIDPNTLSMYELTHYNRYGKVSDREKKMREINWKEVKEKREAEYQRIIAGGKGDKKKDKKKRSDVVESTEGPDGTAETAEGGDAEDGDNPRSSQPPTRPNEDEDEDDADAEPPAQGLQLRIVNGVIVEDEASLAINRPAPDVDVNDGMIEEDNDLTRRLNRTTYINNRKRDRTERVPMYKAKSNPWTDDETERFYEQLAIFGTDFDILSRMFPGKNRRQLKTKFNREEKLDAQRINDVLLGKTVKPASAMNLQTYADETGRDLEDFTKFESAEHADEVIRESMREREEAMREAMVEEEENARQAKIAAEQKEKVRKETEKKRAGKKRGKKGMGTGTLGGVD</sequence>
<dbReference type="GO" id="GO:0070898">
    <property type="term" value="P:RNA polymerase III preinitiation complex assembly"/>
    <property type="evidence" value="ECO:0007669"/>
    <property type="project" value="TreeGrafter"/>
</dbReference>
<feature type="compositionally biased region" description="Gly residues" evidence="1">
    <location>
        <begin position="762"/>
        <end position="772"/>
    </location>
</feature>
<feature type="compositionally biased region" description="Acidic residues" evidence="1">
    <location>
        <begin position="532"/>
        <end position="541"/>
    </location>
</feature>
<feature type="compositionally biased region" description="Acidic residues" evidence="1">
    <location>
        <begin position="376"/>
        <end position="386"/>
    </location>
</feature>
<feature type="compositionally biased region" description="Basic and acidic residues" evidence="1">
    <location>
        <begin position="186"/>
        <end position="199"/>
    </location>
</feature>
<feature type="region of interest" description="Disordered" evidence="1">
    <location>
        <begin position="714"/>
        <end position="772"/>
    </location>
</feature>
<organism evidence="3 4">
    <name type="scientific">Elasticomyces elasticus</name>
    <dbReference type="NCBI Taxonomy" id="574655"/>
    <lineage>
        <taxon>Eukaryota</taxon>
        <taxon>Fungi</taxon>
        <taxon>Dikarya</taxon>
        <taxon>Ascomycota</taxon>
        <taxon>Pezizomycotina</taxon>
        <taxon>Dothideomycetes</taxon>
        <taxon>Dothideomycetidae</taxon>
        <taxon>Mycosphaerellales</taxon>
        <taxon>Teratosphaeriaceae</taxon>
        <taxon>Elasticomyces</taxon>
    </lineage>
</organism>
<dbReference type="InterPro" id="IPR039467">
    <property type="entry name" value="TFIIIB_B''_Myb"/>
</dbReference>